<name>A0ACB8AA71_9AGAM</name>
<dbReference type="EMBL" id="MU267725">
    <property type="protein sequence ID" value="KAH7910139.1"/>
    <property type="molecule type" value="Genomic_DNA"/>
</dbReference>
<dbReference type="Proteomes" id="UP000790377">
    <property type="component" value="Unassembled WGS sequence"/>
</dbReference>
<reference evidence="1" key="1">
    <citation type="journal article" date="2021" name="New Phytol.">
        <title>Evolutionary innovations through gain and loss of genes in the ectomycorrhizal Boletales.</title>
        <authorList>
            <person name="Wu G."/>
            <person name="Miyauchi S."/>
            <person name="Morin E."/>
            <person name="Kuo A."/>
            <person name="Drula E."/>
            <person name="Varga T."/>
            <person name="Kohler A."/>
            <person name="Feng B."/>
            <person name="Cao Y."/>
            <person name="Lipzen A."/>
            <person name="Daum C."/>
            <person name="Hundley H."/>
            <person name="Pangilinan J."/>
            <person name="Johnson J."/>
            <person name="Barry K."/>
            <person name="LaButti K."/>
            <person name="Ng V."/>
            <person name="Ahrendt S."/>
            <person name="Min B."/>
            <person name="Choi I.G."/>
            <person name="Park H."/>
            <person name="Plett J.M."/>
            <person name="Magnuson J."/>
            <person name="Spatafora J.W."/>
            <person name="Nagy L.G."/>
            <person name="Henrissat B."/>
            <person name="Grigoriev I.V."/>
            <person name="Yang Z.L."/>
            <person name="Xu J."/>
            <person name="Martin F.M."/>
        </authorList>
    </citation>
    <scope>NUCLEOTIDE SEQUENCE</scope>
    <source>
        <strain evidence="1">ATCC 28755</strain>
    </source>
</reference>
<proteinExistence type="predicted"/>
<organism evidence="1 2">
    <name type="scientific">Hygrophoropsis aurantiaca</name>
    <dbReference type="NCBI Taxonomy" id="72124"/>
    <lineage>
        <taxon>Eukaryota</taxon>
        <taxon>Fungi</taxon>
        <taxon>Dikarya</taxon>
        <taxon>Basidiomycota</taxon>
        <taxon>Agaricomycotina</taxon>
        <taxon>Agaricomycetes</taxon>
        <taxon>Agaricomycetidae</taxon>
        <taxon>Boletales</taxon>
        <taxon>Coniophorineae</taxon>
        <taxon>Hygrophoropsidaceae</taxon>
        <taxon>Hygrophoropsis</taxon>
    </lineage>
</organism>
<keyword evidence="2" id="KW-1185">Reference proteome</keyword>
<sequence length="385" mass="41336">MLRLTVFSMLWFAALAVSAVAGYDVVRDYSGQTFFSGWDFYGGYDNLTLGDVWWLNQSDATSQGLAYIDSEGHAIIKVDNTTNVPLGQKRNSIRITSQDAYDVGSLWIIDVNHIPYGCSVWPAFWSFGPNWPEDGEIDIIEAINVMGNNQMAIHTTEGCTHGSQNQLGTTIGTDCSLPAGCVVAETSPNSYESGFAAAGGGVWATQFDVSGIYIWFWSRPNIPASITQANATSSIDISQWGTPHASFLSDTCNITQYFSPQNLVIDITLCGDWAGVGWNYNATCGNSGPTGLCYNDCVAGPGSPRYDEAYFDISYIRAYTTALPSPSATLIGSPTLISSPTLSVTASTANNRGSSGARKLDSGRQIRWSLFISVLSVAIGALSIL</sequence>
<accession>A0ACB8AA71</accession>
<evidence type="ECO:0000313" key="2">
    <source>
        <dbReference type="Proteomes" id="UP000790377"/>
    </source>
</evidence>
<gene>
    <name evidence="1" type="ORF">BJ138DRAFT_1173332</name>
</gene>
<protein>
    <submittedName>
        <fullName evidence="1">Concanavalin A-like lectin/glucanase domain-containing protein</fullName>
    </submittedName>
</protein>
<evidence type="ECO:0000313" key="1">
    <source>
        <dbReference type="EMBL" id="KAH7910139.1"/>
    </source>
</evidence>
<comment type="caution">
    <text evidence="1">The sequence shown here is derived from an EMBL/GenBank/DDBJ whole genome shotgun (WGS) entry which is preliminary data.</text>
</comment>